<evidence type="ECO:0000313" key="2">
    <source>
        <dbReference type="Proteomes" id="UP000238730"/>
    </source>
</evidence>
<name>A0A2S7VJE3_PHOAN</name>
<organism evidence="1 2">
    <name type="scientific">Photobacterium angustum</name>
    <dbReference type="NCBI Taxonomy" id="661"/>
    <lineage>
        <taxon>Bacteria</taxon>
        <taxon>Pseudomonadati</taxon>
        <taxon>Pseudomonadota</taxon>
        <taxon>Gammaproteobacteria</taxon>
        <taxon>Vibrionales</taxon>
        <taxon>Vibrionaceae</taxon>
        <taxon>Photobacterium</taxon>
    </lineage>
</organism>
<dbReference type="Gene3D" id="3.50.50.60">
    <property type="entry name" value="FAD/NAD(P)-binding domain"/>
    <property type="match status" value="1"/>
</dbReference>
<proteinExistence type="predicted"/>
<dbReference type="RefSeq" id="WP_105062088.1">
    <property type="nucleotide sequence ID" value="NZ_MSCJ01000003.1"/>
</dbReference>
<dbReference type="OrthoDB" id="1401001at2"/>
<dbReference type="SUPFAM" id="SSF51905">
    <property type="entry name" value="FAD/NAD(P)-binding domain"/>
    <property type="match status" value="1"/>
</dbReference>
<gene>
    <name evidence="1" type="ORF">BTO08_18710</name>
</gene>
<dbReference type="InterPro" id="IPR036188">
    <property type="entry name" value="FAD/NAD-bd_sf"/>
</dbReference>
<evidence type="ECO:0000313" key="1">
    <source>
        <dbReference type="EMBL" id="PQJ62273.1"/>
    </source>
</evidence>
<accession>A0A2S7VJE3</accession>
<dbReference type="Proteomes" id="UP000238730">
    <property type="component" value="Unassembled WGS sequence"/>
</dbReference>
<comment type="caution">
    <text evidence="1">The sequence shown here is derived from an EMBL/GenBank/DDBJ whole genome shotgun (WGS) entry which is preliminary data.</text>
</comment>
<dbReference type="AlphaFoldDB" id="A0A2S7VJE3"/>
<sequence length="490" mass="54447">MNISEHRSSEGIRHSTVGIIGGGVAGATIALRLAELGISINLFEEGISLVNGPPICHLHAGGNLYREISNQQCLNLLEQSIDTLRVFKHTANIRPTVIAVPIDDKGSALDLIPRLDLLKTTYEQLVKRDSKNKVLGEPSDYFTLYSQQDIEKLRQLDNPAHPITPDDWMIPVAKSLQLDQFKYPIVMVQEYGLSVFRIAATASLALKQMDNCHVLLSSKVCEVKYDQVTQRWLITYETQDNDKQQCTVDYLINACGYRSGTIDDLAHIPRQRMVEFKAAYVTRWEKCEGHWPEVIIHGERGTPKGMAQLTPYPNGYFQLHGMTKDITLFENGLVTSDHSSAQPKLNDAFKEKLKRQWSEEEVIERTEKAIKHVAQYVDTFKSAVVGGKPLFGAQQIPGADATLRAADISFSGDNYARSEIVKASSALSAADAIVSELTKKGIINSHNDDVSTREQLFSTTLQLDKQDIITNAEQIAVQRGFPASLAQPIG</sequence>
<dbReference type="EMBL" id="MSCJ01000003">
    <property type="protein sequence ID" value="PQJ62273.1"/>
    <property type="molecule type" value="Genomic_DNA"/>
</dbReference>
<protein>
    <submittedName>
        <fullName evidence="1">Oxidoreductase</fullName>
    </submittedName>
</protein>
<reference evidence="1 2" key="1">
    <citation type="submission" date="2016-12" db="EMBL/GenBank/DDBJ databases">
        <title>Diversity of luminous bacteria.</title>
        <authorList>
            <person name="Yoshizawa S."/>
            <person name="Kogure K."/>
        </authorList>
    </citation>
    <scope>NUCLEOTIDE SEQUENCE [LARGE SCALE GENOMIC DNA]</scope>
    <source>
        <strain evidence="1 2">LC1-200</strain>
    </source>
</reference>